<evidence type="ECO:0000313" key="10">
    <source>
        <dbReference type="Proteomes" id="UP000298860"/>
    </source>
</evidence>
<keyword evidence="4 7" id="KW-0547">Nucleotide-binding</keyword>
<keyword evidence="6 7" id="KW-0067">ATP-binding</keyword>
<dbReference type="PROSITE" id="PS00108">
    <property type="entry name" value="PROTEIN_KINASE_ST"/>
    <property type="match status" value="1"/>
</dbReference>
<keyword evidence="10" id="KW-1185">Reference proteome</keyword>
<dbReference type="InterPro" id="IPR011009">
    <property type="entry name" value="Kinase-like_dom_sf"/>
</dbReference>
<evidence type="ECO:0000256" key="6">
    <source>
        <dbReference type="ARBA" id="ARBA00022840"/>
    </source>
</evidence>
<protein>
    <recommendedName>
        <fullName evidence="1">non-specific serine/threonine protein kinase</fullName>
        <ecNumber evidence="1">2.7.11.1</ecNumber>
    </recommendedName>
</protein>
<sequence>MIADRYVLLAEIGRGGMGVVWRAEDRLIGRPVAVKELPVVPGPPEASGEAAQRMLREVRASGRLNHRAVVTVYDAVWQDGRVHIVMELVEAPSVSELVRRTGPMPPRRVAALGLEILGALRQAHDAGIVHRDVKPGNIMVLPDDQGAKLADFGIAQVRGETQLTHAAGFGGDPAVE</sequence>
<organism evidence="9 10">
    <name type="scientific">Gandjariella thermophila</name>
    <dbReference type="NCBI Taxonomy" id="1931992"/>
    <lineage>
        <taxon>Bacteria</taxon>
        <taxon>Bacillati</taxon>
        <taxon>Actinomycetota</taxon>
        <taxon>Actinomycetes</taxon>
        <taxon>Pseudonocardiales</taxon>
        <taxon>Pseudonocardiaceae</taxon>
        <taxon>Gandjariella</taxon>
    </lineage>
</organism>
<evidence type="ECO:0000256" key="3">
    <source>
        <dbReference type="ARBA" id="ARBA00022679"/>
    </source>
</evidence>
<evidence type="ECO:0000256" key="5">
    <source>
        <dbReference type="ARBA" id="ARBA00022777"/>
    </source>
</evidence>
<comment type="caution">
    <text evidence="9">The sequence shown here is derived from an EMBL/GenBank/DDBJ whole genome shotgun (WGS) entry which is preliminary data.</text>
</comment>
<evidence type="ECO:0000313" key="9">
    <source>
        <dbReference type="EMBL" id="GDY29082.1"/>
    </source>
</evidence>
<dbReference type="PROSITE" id="PS50011">
    <property type="entry name" value="PROTEIN_KINASE_DOM"/>
    <property type="match status" value="1"/>
</dbReference>
<evidence type="ECO:0000256" key="1">
    <source>
        <dbReference type="ARBA" id="ARBA00012513"/>
    </source>
</evidence>
<dbReference type="Proteomes" id="UP000298860">
    <property type="component" value="Unassembled WGS sequence"/>
</dbReference>
<dbReference type="EMBL" id="BJFL01000002">
    <property type="protein sequence ID" value="GDY29082.1"/>
    <property type="molecule type" value="Genomic_DNA"/>
</dbReference>
<keyword evidence="3" id="KW-0808">Transferase</keyword>
<dbReference type="Gene3D" id="1.10.510.10">
    <property type="entry name" value="Transferase(Phosphotransferase) domain 1"/>
    <property type="match status" value="1"/>
</dbReference>
<dbReference type="PANTHER" id="PTHR43289:SF6">
    <property type="entry name" value="SERINE_THREONINE-PROTEIN KINASE NEKL-3"/>
    <property type="match status" value="1"/>
</dbReference>
<reference evidence="10" key="1">
    <citation type="submission" date="2019-04" db="EMBL/GenBank/DDBJ databases">
        <title>Draft genome sequence of Pseudonocardiaceae bacterium SL3-2-4.</title>
        <authorList>
            <person name="Ningsih F."/>
            <person name="Yokota A."/>
            <person name="Sakai Y."/>
            <person name="Nanatani K."/>
            <person name="Yabe S."/>
            <person name="Oetari A."/>
            <person name="Sjamsuridzal W."/>
        </authorList>
    </citation>
    <scope>NUCLEOTIDE SEQUENCE [LARGE SCALE GENOMIC DNA]</scope>
    <source>
        <strain evidence="10">SL3-2-4</strain>
    </source>
</reference>
<proteinExistence type="predicted"/>
<dbReference type="SMART" id="SM00220">
    <property type="entry name" value="S_TKc"/>
    <property type="match status" value="1"/>
</dbReference>
<feature type="domain" description="Protein kinase" evidence="8">
    <location>
        <begin position="6"/>
        <end position="176"/>
    </location>
</feature>
<evidence type="ECO:0000256" key="2">
    <source>
        <dbReference type="ARBA" id="ARBA00022527"/>
    </source>
</evidence>
<dbReference type="Gene3D" id="3.30.200.20">
    <property type="entry name" value="Phosphorylase Kinase, domain 1"/>
    <property type="match status" value="1"/>
</dbReference>
<evidence type="ECO:0000256" key="4">
    <source>
        <dbReference type="ARBA" id="ARBA00022741"/>
    </source>
</evidence>
<dbReference type="InterPro" id="IPR008271">
    <property type="entry name" value="Ser/Thr_kinase_AS"/>
</dbReference>
<evidence type="ECO:0000259" key="8">
    <source>
        <dbReference type="PROSITE" id="PS50011"/>
    </source>
</evidence>
<dbReference type="InterPro" id="IPR017441">
    <property type="entry name" value="Protein_kinase_ATP_BS"/>
</dbReference>
<gene>
    <name evidence="9" type="ORF">GTS_07150</name>
</gene>
<dbReference type="PANTHER" id="PTHR43289">
    <property type="entry name" value="MITOGEN-ACTIVATED PROTEIN KINASE KINASE KINASE 20-RELATED"/>
    <property type="match status" value="1"/>
</dbReference>
<dbReference type="AlphaFoldDB" id="A0A4D4J1W2"/>
<dbReference type="CDD" id="cd14014">
    <property type="entry name" value="STKc_PknB_like"/>
    <property type="match status" value="1"/>
</dbReference>
<accession>A0A4D4J1W2</accession>
<dbReference type="InterPro" id="IPR000719">
    <property type="entry name" value="Prot_kinase_dom"/>
</dbReference>
<dbReference type="EC" id="2.7.11.1" evidence="1"/>
<evidence type="ECO:0000256" key="7">
    <source>
        <dbReference type="PROSITE-ProRule" id="PRU10141"/>
    </source>
</evidence>
<keyword evidence="5" id="KW-0418">Kinase</keyword>
<dbReference type="GO" id="GO:0004674">
    <property type="term" value="F:protein serine/threonine kinase activity"/>
    <property type="evidence" value="ECO:0007669"/>
    <property type="project" value="UniProtKB-KW"/>
</dbReference>
<feature type="binding site" evidence="7">
    <location>
        <position position="35"/>
    </location>
    <ligand>
        <name>ATP</name>
        <dbReference type="ChEBI" id="CHEBI:30616"/>
    </ligand>
</feature>
<keyword evidence="2" id="KW-0723">Serine/threonine-protein kinase</keyword>
<name>A0A4D4J1W2_9PSEU</name>
<dbReference type="GO" id="GO:0005524">
    <property type="term" value="F:ATP binding"/>
    <property type="evidence" value="ECO:0007669"/>
    <property type="project" value="UniProtKB-UniRule"/>
</dbReference>
<dbReference type="PROSITE" id="PS00107">
    <property type="entry name" value="PROTEIN_KINASE_ATP"/>
    <property type="match status" value="1"/>
</dbReference>
<dbReference type="SUPFAM" id="SSF56112">
    <property type="entry name" value="Protein kinase-like (PK-like)"/>
    <property type="match status" value="1"/>
</dbReference>
<dbReference type="Pfam" id="PF00069">
    <property type="entry name" value="Pkinase"/>
    <property type="match status" value="1"/>
</dbReference>